<keyword evidence="1" id="KW-1133">Transmembrane helix</keyword>
<reference evidence="2" key="2">
    <citation type="submission" date="2021-10" db="EMBL/GenBank/DDBJ databases">
        <title>Collection of gut derived symbiotic bacterial strains cultured from healthy donors.</title>
        <authorList>
            <person name="Lin H."/>
            <person name="Littmann E."/>
            <person name="Kohout C."/>
            <person name="Pamer E.G."/>
        </authorList>
    </citation>
    <scope>NUCLEOTIDE SEQUENCE</scope>
    <source>
        <strain evidence="2">DFI.5.2</strain>
    </source>
</reference>
<dbReference type="InterPro" id="IPR007401">
    <property type="entry name" value="DUF454"/>
</dbReference>
<feature type="transmembrane region" description="Helical" evidence="1">
    <location>
        <begin position="76"/>
        <end position="95"/>
    </location>
</feature>
<dbReference type="PIRSF" id="PIRSF016789">
    <property type="entry name" value="DUF454"/>
    <property type="match status" value="1"/>
</dbReference>
<reference evidence="3 4" key="1">
    <citation type="journal article" date="2019" name="Int. J. Syst. Evol. Microbiol.">
        <title>Faecalibacillus intestinalis gen. nov., sp. nov. and Faecalibacillus faecis sp. nov., isolated from human faeces.</title>
        <authorList>
            <person name="Seo B."/>
            <person name="Jeon K."/>
            <person name="Baek I."/>
            <person name="Lee Y.M."/>
            <person name="Baek K."/>
            <person name="Ko G."/>
        </authorList>
    </citation>
    <scope>NUCLEOTIDE SEQUENCE [LARGE SCALE GENOMIC DNA]</scope>
    <source>
        <strain evidence="3 4">SNUG30099</strain>
    </source>
</reference>
<evidence type="ECO:0000313" key="4">
    <source>
        <dbReference type="Proteomes" id="UP000240974"/>
    </source>
</evidence>
<dbReference type="RefSeq" id="WP_032091489.1">
    <property type="nucleotide sequence ID" value="NZ_CAKXID010000130.1"/>
</dbReference>
<dbReference type="PANTHER" id="PTHR35813">
    <property type="entry name" value="INNER MEMBRANE PROTEIN YBAN"/>
    <property type="match status" value="1"/>
</dbReference>
<dbReference type="EMBL" id="PYLQ01000008">
    <property type="protein sequence ID" value="PST41175.1"/>
    <property type="molecule type" value="Genomic_DNA"/>
</dbReference>
<gene>
    <name evidence="3" type="ORF">C7U54_07365</name>
    <name evidence="2" type="ORF">LJD74_03990</name>
</gene>
<proteinExistence type="predicted"/>
<evidence type="ECO:0000313" key="2">
    <source>
        <dbReference type="EMBL" id="MCB8561175.1"/>
    </source>
</evidence>
<keyword evidence="4" id="KW-1185">Reference proteome</keyword>
<dbReference type="Proteomes" id="UP001197827">
    <property type="component" value="Unassembled WGS sequence"/>
</dbReference>
<dbReference type="GO" id="GO:0005886">
    <property type="term" value="C:plasma membrane"/>
    <property type="evidence" value="ECO:0007669"/>
    <property type="project" value="TreeGrafter"/>
</dbReference>
<sequence length="120" mass="13948">MKILFIIFGIISFILGAIGVVLPILPTTPFLLLSAFLFSKSSDRFHEYLIQTKLYQKYINEMVIERKTTKKKRNQSLFTVTLIFLIAVMITPVWIGKICLLMVMSIHHFIMLKKVEIINE</sequence>
<dbReference type="AlphaFoldDB" id="A0A2T3G0U5"/>
<dbReference type="Pfam" id="PF04304">
    <property type="entry name" value="DUF454"/>
    <property type="match status" value="1"/>
</dbReference>
<feature type="transmembrane region" description="Helical" evidence="1">
    <location>
        <begin position="6"/>
        <end position="38"/>
    </location>
</feature>
<protein>
    <submittedName>
        <fullName evidence="3">DUF454 domain-containing protein</fullName>
    </submittedName>
    <submittedName>
        <fullName evidence="2">YbaN family protein</fullName>
    </submittedName>
</protein>
<keyword evidence="1" id="KW-0472">Membrane</keyword>
<accession>A0A2T3G0U5</accession>
<evidence type="ECO:0000313" key="3">
    <source>
        <dbReference type="EMBL" id="PST41175.1"/>
    </source>
</evidence>
<dbReference type="Proteomes" id="UP000240974">
    <property type="component" value="Unassembled WGS sequence"/>
</dbReference>
<dbReference type="PANTHER" id="PTHR35813:SF1">
    <property type="entry name" value="INNER MEMBRANE PROTEIN YBAN"/>
    <property type="match status" value="1"/>
</dbReference>
<name>A0A2T3G0U5_9FIRM</name>
<evidence type="ECO:0000256" key="1">
    <source>
        <dbReference type="SAM" id="Phobius"/>
    </source>
</evidence>
<comment type="caution">
    <text evidence="3">The sequence shown here is derived from an EMBL/GenBank/DDBJ whole genome shotgun (WGS) entry which is preliminary data.</text>
</comment>
<keyword evidence="1" id="KW-0812">Transmembrane</keyword>
<organism evidence="3 4">
    <name type="scientific">Faecalibacillus intestinalis</name>
    <dbReference type="NCBI Taxonomy" id="1982626"/>
    <lineage>
        <taxon>Bacteria</taxon>
        <taxon>Bacillati</taxon>
        <taxon>Bacillota</taxon>
        <taxon>Erysipelotrichia</taxon>
        <taxon>Erysipelotrichales</taxon>
        <taxon>Coprobacillaceae</taxon>
        <taxon>Faecalibacillus</taxon>
    </lineage>
</organism>
<dbReference type="EMBL" id="JAJDKQ010000005">
    <property type="protein sequence ID" value="MCB8561175.1"/>
    <property type="molecule type" value="Genomic_DNA"/>
</dbReference>